<keyword evidence="2" id="KW-1185">Reference proteome</keyword>
<gene>
    <name evidence="1" type="ORF">IHE45_05G238400</name>
</gene>
<sequence>MSNLMSCTRHGQRWRRRMRGFRVGLHVRILGFLSLSRRCLASVSSCWNWSKLQGRRRRKGRRRRTDEISWTQQSNCNLYSLRSCGRSNSFCAEAIADCLEFIRRSSVPQPCQANVISCCSSSSSSSSNTVR</sequence>
<dbReference type="Proteomes" id="UP000827976">
    <property type="component" value="Chromosome 5"/>
</dbReference>
<organism evidence="1 2">
    <name type="scientific">Dioscorea alata</name>
    <name type="common">Purple yam</name>
    <dbReference type="NCBI Taxonomy" id="55571"/>
    <lineage>
        <taxon>Eukaryota</taxon>
        <taxon>Viridiplantae</taxon>
        <taxon>Streptophyta</taxon>
        <taxon>Embryophyta</taxon>
        <taxon>Tracheophyta</taxon>
        <taxon>Spermatophyta</taxon>
        <taxon>Magnoliopsida</taxon>
        <taxon>Liliopsida</taxon>
        <taxon>Dioscoreales</taxon>
        <taxon>Dioscoreaceae</taxon>
        <taxon>Dioscorea</taxon>
    </lineage>
</organism>
<protein>
    <submittedName>
        <fullName evidence="1">Uncharacterized protein</fullName>
    </submittedName>
</protein>
<name>A0ACB7W9V8_DIOAL</name>
<comment type="caution">
    <text evidence="1">The sequence shown here is derived from an EMBL/GenBank/DDBJ whole genome shotgun (WGS) entry which is preliminary data.</text>
</comment>
<proteinExistence type="predicted"/>
<accession>A0ACB7W9V8</accession>
<evidence type="ECO:0000313" key="1">
    <source>
        <dbReference type="EMBL" id="KAH7684385.1"/>
    </source>
</evidence>
<dbReference type="EMBL" id="CM037015">
    <property type="protein sequence ID" value="KAH7684385.1"/>
    <property type="molecule type" value="Genomic_DNA"/>
</dbReference>
<reference evidence="2" key="1">
    <citation type="journal article" date="2022" name="Nat. Commun.">
        <title>Chromosome evolution and the genetic basis of agronomically important traits in greater yam.</title>
        <authorList>
            <person name="Bredeson J.V."/>
            <person name="Lyons J.B."/>
            <person name="Oniyinde I.O."/>
            <person name="Okereke N.R."/>
            <person name="Kolade O."/>
            <person name="Nnabue I."/>
            <person name="Nwadili C.O."/>
            <person name="Hribova E."/>
            <person name="Parker M."/>
            <person name="Nwogha J."/>
            <person name="Shu S."/>
            <person name="Carlson J."/>
            <person name="Kariba R."/>
            <person name="Muthemba S."/>
            <person name="Knop K."/>
            <person name="Barton G.J."/>
            <person name="Sherwood A.V."/>
            <person name="Lopez-Montes A."/>
            <person name="Asiedu R."/>
            <person name="Jamnadass R."/>
            <person name="Muchugi A."/>
            <person name="Goodstein D."/>
            <person name="Egesi C.N."/>
            <person name="Featherston J."/>
            <person name="Asfaw A."/>
            <person name="Simpson G.G."/>
            <person name="Dolezel J."/>
            <person name="Hendre P.S."/>
            <person name="Van Deynze A."/>
            <person name="Kumar P.L."/>
            <person name="Obidiegwu J.E."/>
            <person name="Bhattacharjee R."/>
            <person name="Rokhsar D.S."/>
        </authorList>
    </citation>
    <scope>NUCLEOTIDE SEQUENCE [LARGE SCALE GENOMIC DNA]</scope>
    <source>
        <strain evidence="2">cv. TDa95/00328</strain>
    </source>
</reference>
<evidence type="ECO:0000313" key="2">
    <source>
        <dbReference type="Proteomes" id="UP000827976"/>
    </source>
</evidence>